<comment type="caution">
    <text evidence="2">The sequence shown here is derived from an EMBL/GenBank/DDBJ whole genome shotgun (WGS) entry which is preliminary data.</text>
</comment>
<proteinExistence type="predicted"/>
<organism evidence="2 3">
    <name type="scientific">Streptomyces turgidiscabies (strain Car8)</name>
    <dbReference type="NCBI Taxonomy" id="698760"/>
    <lineage>
        <taxon>Bacteria</taxon>
        <taxon>Bacillati</taxon>
        <taxon>Actinomycetota</taxon>
        <taxon>Actinomycetes</taxon>
        <taxon>Kitasatosporales</taxon>
        <taxon>Streptomycetaceae</taxon>
        <taxon>Streptomyces</taxon>
    </lineage>
</organism>
<name>L7F175_STRT8</name>
<evidence type="ECO:0000256" key="1">
    <source>
        <dbReference type="SAM" id="MobiDB-lite"/>
    </source>
</evidence>
<feature type="compositionally biased region" description="Basic and acidic residues" evidence="1">
    <location>
        <begin position="38"/>
        <end position="47"/>
    </location>
</feature>
<keyword evidence="3" id="KW-1185">Reference proteome</keyword>
<dbReference type="Proteomes" id="UP000010931">
    <property type="component" value="Unassembled WGS sequence"/>
</dbReference>
<dbReference type="AlphaFoldDB" id="L7F175"/>
<feature type="region of interest" description="Disordered" evidence="1">
    <location>
        <begin position="1"/>
        <end position="51"/>
    </location>
</feature>
<protein>
    <submittedName>
        <fullName evidence="2">Uncharacterized protein</fullName>
    </submittedName>
</protein>
<feature type="non-terminal residue" evidence="2">
    <location>
        <position position="1"/>
    </location>
</feature>
<dbReference type="EMBL" id="AEJB01000460">
    <property type="protein sequence ID" value="ELP64345.1"/>
    <property type="molecule type" value="Genomic_DNA"/>
</dbReference>
<feature type="compositionally biased region" description="Basic and acidic residues" evidence="1">
    <location>
        <begin position="13"/>
        <end position="26"/>
    </location>
</feature>
<accession>L7F175</accession>
<sequence>PGPVPPAGDGSPGDDRPDVAAERGAEPLRLLLARRRDRGPGRDSPRKFDRHRLAALPSGADTQFAARLGGQPANDDHSAPVVLLHGGGQPFGEARVAVGHPDAQVFVTVEGDVHREGG</sequence>
<gene>
    <name evidence="2" type="ORF">STRTUCAR8_01163</name>
</gene>
<reference evidence="2 3" key="1">
    <citation type="journal article" date="2011" name="Plasmid">
        <title>Streptomyces turgidiscabies Car8 contains a modular pathogenicity island that shares virulence genes with other actinobacterial plant pathogens.</title>
        <authorList>
            <person name="Huguet-Tapia J.C."/>
            <person name="Badger J.H."/>
            <person name="Loria R."/>
            <person name="Pettis G.S."/>
        </authorList>
    </citation>
    <scope>NUCLEOTIDE SEQUENCE [LARGE SCALE GENOMIC DNA]</scope>
    <source>
        <strain evidence="2 3">Car8</strain>
    </source>
</reference>
<evidence type="ECO:0000313" key="2">
    <source>
        <dbReference type="EMBL" id="ELP64345.1"/>
    </source>
</evidence>
<evidence type="ECO:0000313" key="3">
    <source>
        <dbReference type="Proteomes" id="UP000010931"/>
    </source>
</evidence>